<dbReference type="PROSITE" id="PS51904">
    <property type="entry name" value="GLYCOSYL_HYDROL_F25_2"/>
    <property type="match status" value="1"/>
</dbReference>
<dbReference type="AlphaFoldDB" id="A0A151ZC02"/>
<dbReference type="InterPro" id="IPR051595">
    <property type="entry name" value="GH25_Enzymes"/>
</dbReference>
<dbReference type="SUPFAM" id="SSF51445">
    <property type="entry name" value="(Trans)glycosidases"/>
    <property type="match status" value="1"/>
</dbReference>
<evidence type="ECO:0000256" key="9">
    <source>
        <dbReference type="ARBA" id="ARBA00022801"/>
    </source>
</evidence>
<proteinExistence type="inferred from homology"/>
<keyword evidence="8 11" id="KW-0732">Signal</keyword>
<evidence type="ECO:0000256" key="2">
    <source>
        <dbReference type="ARBA" id="ARBA00004613"/>
    </source>
</evidence>
<evidence type="ECO:0000313" key="12">
    <source>
        <dbReference type="EMBL" id="KYQ91476.1"/>
    </source>
</evidence>
<evidence type="ECO:0000256" key="7">
    <source>
        <dbReference type="ARBA" id="ARBA00022638"/>
    </source>
</evidence>
<feature type="signal peptide" evidence="11">
    <location>
        <begin position="1"/>
        <end position="22"/>
    </location>
</feature>
<comment type="similarity">
    <text evidence="3">Belongs to the glycosyl hydrolase 25 family.</text>
</comment>
<dbReference type="PANTHER" id="PTHR23208">
    <property type="entry name" value="LYSOZYME PROTEIN"/>
    <property type="match status" value="1"/>
</dbReference>
<evidence type="ECO:0000256" key="4">
    <source>
        <dbReference type="ARBA" id="ARBA00012732"/>
    </source>
</evidence>
<comment type="subcellular location">
    <subcellularLocation>
        <location evidence="2">Secreted</location>
    </subcellularLocation>
</comment>
<evidence type="ECO:0000256" key="6">
    <source>
        <dbReference type="ARBA" id="ARBA00022529"/>
    </source>
</evidence>
<dbReference type="FunFam" id="3.20.20.80:FF:000101">
    <property type="entry name" value="Lysozyme, putative"/>
    <property type="match status" value="1"/>
</dbReference>
<dbReference type="STRING" id="361077.A0A151ZC02"/>
<dbReference type="GO" id="GO:0009253">
    <property type="term" value="P:peptidoglycan catabolic process"/>
    <property type="evidence" value="ECO:0007669"/>
    <property type="project" value="InterPro"/>
</dbReference>
<evidence type="ECO:0000313" key="13">
    <source>
        <dbReference type="Proteomes" id="UP000076078"/>
    </source>
</evidence>
<dbReference type="OrthoDB" id="2251794at2759"/>
<dbReference type="PANTHER" id="PTHR23208:SF36">
    <property type="entry name" value="LYSOZYME-RELATED"/>
    <property type="match status" value="1"/>
</dbReference>
<dbReference type="GO" id="GO:0007165">
    <property type="term" value="P:signal transduction"/>
    <property type="evidence" value="ECO:0007669"/>
    <property type="project" value="TreeGrafter"/>
</dbReference>
<dbReference type="EMBL" id="LODT01000035">
    <property type="protein sequence ID" value="KYQ91476.1"/>
    <property type="molecule type" value="Genomic_DNA"/>
</dbReference>
<organism evidence="12 13">
    <name type="scientific">Tieghemostelium lacteum</name>
    <name type="common">Slime mold</name>
    <name type="synonym">Dictyostelium lacteum</name>
    <dbReference type="NCBI Taxonomy" id="361077"/>
    <lineage>
        <taxon>Eukaryota</taxon>
        <taxon>Amoebozoa</taxon>
        <taxon>Evosea</taxon>
        <taxon>Eumycetozoa</taxon>
        <taxon>Dictyostelia</taxon>
        <taxon>Dictyosteliales</taxon>
        <taxon>Raperosteliaceae</taxon>
        <taxon>Tieghemostelium</taxon>
    </lineage>
</organism>
<dbReference type="CDD" id="cd06416">
    <property type="entry name" value="GH25_Lys1-like"/>
    <property type="match status" value="1"/>
</dbReference>
<dbReference type="Pfam" id="PF01183">
    <property type="entry name" value="Glyco_hydro_25"/>
    <property type="match status" value="1"/>
</dbReference>
<comment type="caution">
    <text evidence="12">The sequence shown here is derived from an EMBL/GenBank/DDBJ whole genome shotgun (WGS) entry which is preliminary data.</text>
</comment>
<feature type="chain" id="PRO_5007593104" description="lysozyme" evidence="11">
    <location>
        <begin position="23"/>
        <end position="214"/>
    </location>
</feature>
<dbReference type="InterPro" id="IPR002053">
    <property type="entry name" value="Glyco_hydro_25"/>
</dbReference>
<keyword evidence="9 12" id="KW-0378">Hydrolase</keyword>
<dbReference type="GO" id="GO:0016998">
    <property type="term" value="P:cell wall macromolecule catabolic process"/>
    <property type="evidence" value="ECO:0007669"/>
    <property type="project" value="InterPro"/>
</dbReference>
<name>A0A151ZC02_TIELA</name>
<dbReference type="GO" id="GO:0031640">
    <property type="term" value="P:killing of cells of another organism"/>
    <property type="evidence" value="ECO:0007669"/>
    <property type="project" value="UniProtKB-KW"/>
</dbReference>
<comment type="catalytic activity">
    <reaction evidence="1">
        <text>Hydrolysis of (1-&gt;4)-beta-linkages between N-acetylmuramic acid and N-acetyl-D-glucosamine residues in a peptidoglycan and between N-acetyl-D-glucosamine residues in chitodextrins.</text>
        <dbReference type="EC" id="3.2.1.17"/>
    </reaction>
</comment>
<accession>A0A151ZC02</accession>
<dbReference type="Gene3D" id="3.20.20.80">
    <property type="entry name" value="Glycosidases"/>
    <property type="match status" value="1"/>
</dbReference>
<dbReference type="Proteomes" id="UP000076078">
    <property type="component" value="Unassembled WGS sequence"/>
</dbReference>
<dbReference type="GO" id="GO:0042742">
    <property type="term" value="P:defense response to bacterium"/>
    <property type="evidence" value="ECO:0007669"/>
    <property type="project" value="UniProtKB-KW"/>
</dbReference>
<keyword evidence="13" id="KW-1185">Reference proteome</keyword>
<evidence type="ECO:0000256" key="3">
    <source>
        <dbReference type="ARBA" id="ARBA00010646"/>
    </source>
</evidence>
<dbReference type="OMA" id="YANGNQW"/>
<protein>
    <recommendedName>
        <fullName evidence="4">lysozyme</fullName>
        <ecNumber evidence="4">3.2.1.17</ecNumber>
    </recommendedName>
</protein>
<evidence type="ECO:0000256" key="5">
    <source>
        <dbReference type="ARBA" id="ARBA00022525"/>
    </source>
</evidence>
<keyword evidence="5" id="KW-0964">Secreted</keyword>
<sequence length="214" mass="23714">MMLKSVLFIVLCSIIIIEGKLGVDISSSSTESDWKCLKGKGYELAVIRCWESIGQPDPNAAASVIGAWAGGMKYVDVYIFPCYSCGNGYGQVQSAIKDLQSKKAKFGTVWFDIEGPGIYWSSSQSDNQKFFEDMVSGAEKLGVSIGIYTSESQWVPIMGDYTGGSAYKLWYAHYDDNPSFSDFTPFGGWKSPHMKQWDDNGNDCGLGYDKNYFE</sequence>
<dbReference type="EC" id="3.2.1.17" evidence="4"/>
<reference evidence="12 13" key="1">
    <citation type="submission" date="2015-12" db="EMBL/GenBank/DDBJ databases">
        <title>Dictyostelia acquired genes for synthesis and detection of signals that induce cell-type specialization by lateral gene transfer from prokaryotes.</title>
        <authorList>
            <person name="Gloeckner G."/>
            <person name="Schaap P."/>
        </authorList>
    </citation>
    <scope>NUCLEOTIDE SEQUENCE [LARGE SCALE GENOMIC DNA]</scope>
    <source>
        <strain evidence="12 13">TK</strain>
    </source>
</reference>
<evidence type="ECO:0000256" key="10">
    <source>
        <dbReference type="ARBA" id="ARBA00023295"/>
    </source>
</evidence>
<gene>
    <name evidence="12" type="ORF">DLAC_08443</name>
</gene>
<evidence type="ECO:0000256" key="1">
    <source>
        <dbReference type="ARBA" id="ARBA00000632"/>
    </source>
</evidence>
<keyword evidence="7" id="KW-0081">Bacteriolytic enzyme</keyword>
<dbReference type="GO" id="GO:0003796">
    <property type="term" value="F:lysozyme activity"/>
    <property type="evidence" value="ECO:0007669"/>
    <property type="project" value="UniProtKB-EC"/>
</dbReference>
<evidence type="ECO:0000256" key="8">
    <source>
        <dbReference type="ARBA" id="ARBA00022729"/>
    </source>
</evidence>
<keyword evidence="10" id="KW-0326">Glycosidase</keyword>
<evidence type="ECO:0000256" key="11">
    <source>
        <dbReference type="SAM" id="SignalP"/>
    </source>
</evidence>
<dbReference type="InParanoid" id="A0A151ZC02"/>
<dbReference type="GO" id="GO:0005576">
    <property type="term" value="C:extracellular region"/>
    <property type="evidence" value="ECO:0007669"/>
    <property type="project" value="UniProtKB-SubCell"/>
</dbReference>
<keyword evidence="6" id="KW-0929">Antimicrobial</keyword>
<dbReference type="InterPro" id="IPR017853">
    <property type="entry name" value="GH"/>
</dbReference>